<dbReference type="EMBL" id="AP018929">
    <property type="protein sequence ID" value="BBG24119.1"/>
    <property type="molecule type" value="Genomic_DNA"/>
</dbReference>
<dbReference type="RefSeq" id="WP_167747982.1">
    <property type="nucleotide sequence ID" value="NZ_AP018929.1"/>
</dbReference>
<evidence type="ECO:0000313" key="4">
    <source>
        <dbReference type="Proteomes" id="UP000325030"/>
    </source>
</evidence>
<dbReference type="OrthoDB" id="376860at2157"/>
<accession>A0A510E2Y9</accession>
<dbReference type="GeneID" id="52251658"/>
<dbReference type="STRING" id="1294262.GCA_001316085_02956"/>
<dbReference type="Proteomes" id="UP000325030">
    <property type="component" value="Chromosome"/>
</dbReference>
<dbReference type="AlphaFoldDB" id="A0A510DVC2"/>
<protein>
    <submittedName>
        <fullName evidence="1">Uncharacterized protein</fullName>
    </submittedName>
</protein>
<keyword evidence="3" id="KW-1185">Reference proteome</keyword>
<proteinExistence type="predicted"/>
<reference evidence="4" key="1">
    <citation type="submission" date="2018-09" db="EMBL/GenBank/DDBJ databases">
        <title>Complete Genome Sequencing of Sulfolobus sp. JCM 16834.</title>
        <authorList>
            <person name="Kato S."/>
            <person name="Itoh T."/>
            <person name="Ohkuma M."/>
        </authorList>
    </citation>
    <scope>NUCLEOTIDE SEQUENCE [LARGE SCALE GENOMIC DNA]</scope>
    <source>
        <strain evidence="4">IC-007</strain>
    </source>
</reference>
<gene>
    <name evidence="1" type="ORF">IC006_1421</name>
    <name evidence="2" type="ORF">IC007_1397</name>
</gene>
<evidence type="ECO:0000313" key="3">
    <source>
        <dbReference type="Proteomes" id="UP000322983"/>
    </source>
</evidence>
<dbReference type="EMBL" id="AP018930">
    <property type="protein sequence ID" value="BBG26875.1"/>
    <property type="molecule type" value="Genomic_DNA"/>
</dbReference>
<dbReference type="Proteomes" id="UP000322983">
    <property type="component" value="Chromosome"/>
</dbReference>
<name>A0A510DVC2_9CREN</name>
<organism evidence="1 3">
    <name type="scientific">Sulfuracidifex tepidarius</name>
    <dbReference type="NCBI Taxonomy" id="1294262"/>
    <lineage>
        <taxon>Archaea</taxon>
        <taxon>Thermoproteota</taxon>
        <taxon>Thermoprotei</taxon>
        <taxon>Sulfolobales</taxon>
        <taxon>Sulfolobaceae</taxon>
        <taxon>Sulfuracidifex</taxon>
    </lineage>
</organism>
<evidence type="ECO:0000313" key="1">
    <source>
        <dbReference type="EMBL" id="BBG24119.1"/>
    </source>
</evidence>
<evidence type="ECO:0000313" key="2">
    <source>
        <dbReference type="EMBL" id="BBG26875.1"/>
    </source>
</evidence>
<reference evidence="1 3" key="2">
    <citation type="journal article" date="2020" name="Int. J. Syst. Evol. Microbiol.">
        <title>Sulfuracidifex tepidarius gen. nov., sp. nov. and transfer of Sulfolobus metallicus Huber and Stetter 1992 to the genus Sulfuracidifex as Sulfuracidifex metallicus comb. nov.</title>
        <authorList>
            <person name="Itoh T."/>
            <person name="Miura T."/>
            <person name="Sakai H.D."/>
            <person name="Kato S."/>
            <person name="Ohkuma M."/>
            <person name="Takashina T."/>
        </authorList>
    </citation>
    <scope>NUCLEOTIDE SEQUENCE [LARGE SCALE GENOMIC DNA]</scope>
    <source>
        <strain evidence="1 3">IC-006</strain>
        <strain evidence="2">IC-007</strain>
    </source>
</reference>
<sequence>MDRDYYLGAKYVILKLRERLVTKLDERSYNLLEDELEKIEKELDLRFYVSEEQKKD</sequence>
<accession>A0A510DVC2</accession>
<dbReference type="KEGG" id="step:IC006_1421"/>